<dbReference type="AlphaFoldDB" id="A0AAD5RG17"/>
<organism evidence="2 3">
    <name type="scientific">Zalerion maritima</name>
    <dbReference type="NCBI Taxonomy" id="339359"/>
    <lineage>
        <taxon>Eukaryota</taxon>
        <taxon>Fungi</taxon>
        <taxon>Dikarya</taxon>
        <taxon>Ascomycota</taxon>
        <taxon>Pezizomycotina</taxon>
        <taxon>Sordariomycetes</taxon>
        <taxon>Lulworthiomycetidae</taxon>
        <taxon>Lulworthiales</taxon>
        <taxon>Lulworthiaceae</taxon>
        <taxon>Zalerion</taxon>
    </lineage>
</organism>
<sequence>MDDNSRRRRQNEPPMHAASSQRYPVGNDPSGQRRSFAGGSAERYRPTPINTSNTPSRGGPGGAAGAGGMGGAASYSGYYQEPVAAFSTGMGQNTMQYQSEYGQDARQTQGFGAYNPGMMYNVPQAGTQNAVYDTSQQFQARQPAALQMIATEVPAPYFSGEATSAAAAAPGIPGQGSSSNTPAAVYQQGATGDRAALLQNYQQSSGMGPISGISQPGSADHVMDDQGQGQQQQGNLTINSVEEAYSEYQSELREVFQNIQSNSLANAGELLMRVSKWLLSKVVDLGLTLDNKDLHADRIRLWNDFNHAWLALFQKQKDMMLASPHQRPPGLISLDNLEKMGTELVQLCDGIERHGLVDYQYGVWEEEIMHVLTECADLYEGADDAASGANAASSSHRR</sequence>
<gene>
    <name evidence="2" type="ORF">MKZ38_010714</name>
</gene>
<keyword evidence="3" id="KW-1185">Reference proteome</keyword>
<evidence type="ECO:0000313" key="2">
    <source>
        <dbReference type="EMBL" id="KAJ2891814.1"/>
    </source>
</evidence>
<reference evidence="2" key="1">
    <citation type="submission" date="2022-07" db="EMBL/GenBank/DDBJ databases">
        <title>Draft genome sequence of Zalerion maritima ATCC 34329, a (micro)plastics degrading marine fungus.</title>
        <authorList>
            <person name="Paco A."/>
            <person name="Goncalves M.F.M."/>
            <person name="Rocha-Santos T.A.P."/>
            <person name="Alves A."/>
        </authorList>
    </citation>
    <scope>NUCLEOTIDE SEQUENCE</scope>
    <source>
        <strain evidence="2">ATCC 34329</strain>
    </source>
</reference>
<dbReference type="Proteomes" id="UP001201980">
    <property type="component" value="Unassembled WGS sequence"/>
</dbReference>
<protein>
    <submittedName>
        <fullName evidence="2">Uncharacterized protein</fullName>
    </submittedName>
</protein>
<dbReference type="EMBL" id="JAKWBI020000980">
    <property type="protein sequence ID" value="KAJ2891814.1"/>
    <property type="molecule type" value="Genomic_DNA"/>
</dbReference>
<name>A0AAD5RG17_9PEZI</name>
<feature type="region of interest" description="Disordered" evidence="1">
    <location>
        <begin position="211"/>
        <end position="234"/>
    </location>
</feature>
<evidence type="ECO:0000313" key="3">
    <source>
        <dbReference type="Proteomes" id="UP001201980"/>
    </source>
</evidence>
<comment type="caution">
    <text evidence="2">The sequence shown here is derived from an EMBL/GenBank/DDBJ whole genome shotgun (WGS) entry which is preliminary data.</text>
</comment>
<feature type="region of interest" description="Disordered" evidence="1">
    <location>
        <begin position="1"/>
        <end position="67"/>
    </location>
</feature>
<evidence type="ECO:0000256" key="1">
    <source>
        <dbReference type="SAM" id="MobiDB-lite"/>
    </source>
</evidence>
<accession>A0AAD5RG17</accession>
<feature type="compositionally biased region" description="Gly residues" evidence="1">
    <location>
        <begin position="58"/>
        <end position="67"/>
    </location>
</feature>
<proteinExistence type="predicted"/>